<dbReference type="Gene3D" id="3.40.50.720">
    <property type="entry name" value="NAD(P)-binding Rossmann-like Domain"/>
    <property type="match status" value="1"/>
</dbReference>
<organism evidence="4 5">
    <name type="scientific">Periconia macrospinosa</name>
    <dbReference type="NCBI Taxonomy" id="97972"/>
    <lineage>
        <taxon>Eukaryota</taxon>
        <taxon>Fungi</taxon>
        <taxon>Dikarya</taxon>
        <taxon>Ascomycota</taxon>
        <taxon>Pezizomycotina</taxon>
        <taxon>Dothideomycetes</taxon>
        <taxon>Pleosporomycetidae</taxon>
        <taxon>Pleosporales</taxon>
        <taxon>Massarineae</taxon>
        <taxon>Periconiaceae</taxon>
        <taxon>Periconia</taxon>
    </lineage>
</organism>
<dbReference type="Proteomes" id="UP000244855">
    <property type="component" value="Unassembled WGS sequence"/>
</dbReference>
<reference evidence="4 5" key="1">
    <citation type="journal article" date="2018" name="Sci. Rep.">
        <title>Comparative genomics provides insights into the lifestyle and reveals functional heterogeneity of dark septate endophytic fungi.</title>
        <authorList>
            <person name="Knapp D.G."/>
            <person name="Nemeth J.B."/>
            <person name="Barry K."/>
            <person name="Hainaut M."/>
            <person name="Henrissat B."/>
            <person name="Johnson J."/>
            <person name="Kuo A."/>
            <person name="Lim J.H.P."/>
            <person name="Lipzen A."/>
            <person name="Nolan M."/>
            <person name="Ohm R.A."/>
            <person name="Tamas L."/>
            <person name="Grigoriev I.V."/>
            <person name="Spatafora J.W."/>
            <person name="Nagy L.G."/>
            <person name="Kovacs G.M."/>
        </authorList>
    </citation>
    <scope>NUCLEOTIDE SEQUENCE [LARGE SCALE GENOMIC DNA]</scope>
    <source>
        <strain evidence="4 5">DSE2036</strain>
    </source>
</reference>
<sequence length="177" mass="19370">MPSLSLLALPTESLRNTQVDYSSQKSLVSALVGTEAVVSAIATQSVDIQDTVLEAAVSAKVKFFILSEFGLASNNPRLNRDFSIWANKVRFQERLAALKSEGRIDYTLVLTGLFLNWGMDGFLIDVKNKSIELWDGGDRPIPMTSMPSIGKAIVALLQGKAKGRSEVRLKDINISQK</sequence>
<dbReference type="EMBL" id="KZ805421">
    <property type="protein sequence ID" value="PVH98073.1"/>
    <property type="molecule type" value="Genomic_DNA"/>
</dbReference>
<keyword evidence="2" id="KW-0560">Oxidoreductase</keyword>
<evidence type="ECO:0000256" key="2">
    <source>
        <dbReference type="ARBA" id="ARBA00023002"/>
    </source>
</evidence>
<evidence type="ECO:0000313" key="4">
    <source>
        <dbReference type="EMBL" id="PVH98073.1"/>
    </source>
</evidence>
<keyword evidence="1" id="KW-0521">NADP</keyword>
<feature type="domain" description="NmrA-like" evidence="3">
    <location>
        <begin position="19"/>
        <end position="132"/>
    </location>
</feature>
<dbReference type="InterPro" id="IPR051609">
    <property type="entry name" value="NmrA/Isoflavone_reductase-like"/>
</dbReference>
<dbReference type="Pfam" id="PF05368">
    <property type="entry name" value="NmrA"/>
    <property type="match status" value="1"/>
</dbReference>
<dbReference type="GO" id="GO:0016491">
    <property type="term" value="F:oxidoreductase activity"/>
    <property type="evidence" value="ECO:0007669"/>
    <property type="project" value="UniProtKB-KW"/>
</dbReference>
<accession>A0A2V1DKD3</accession>
<dbReference type="AlphaFoldDB" id="A0A2V1DKD3"/>
<dbReference type="InterPro" id="IPR036291">
    <property type="entry name" value="NAD(P)-bd_dom_sf"/>
</dbReference>
<evidence type="ECO:0000259" key="3">
    <source>
        <dbReference type="Pfam" id="PF05368"/>
    </source>
</evidence>
<gene>
    <name evidence="4" type="ORF">DM02DRAFT_616025</name>
</gene>
<evidence type="ECO:0000313" key="5">
    <source>
        <dbReference type="Proteomes" id="UP000244855"/>
    </source>
</evidence>
<keyword evidence="5" id="KW-1185">Reference proteome</keyword>
<dbReference type="SUPFAM" id="SSF51735">
    <property type="entry name" value="NAD(P)-binding Rossmann-fold domains"/>
    <property type="match status" value="1"/>
</dbReference>
<proteinExistence type="predicted"/>
<dbReference type="InterPro" id="IPR008030">
    <property type="entry name" value="NmrA-like"/>
</dbReference>
<dbReference type="PANTHER" id="PTHR47706:SF1">
    <property type="entry name" value="CIPA-LIKE, PUTATIVE (AFU_ORTHOLOGUE AFUA_1G12460)-RELATED"/>
    <property type="match status" value="1"/>
</dbReference>
<name>A0A2V1DKD3_9PLEO</name>
<dbReference type="PANTHER" id="PTHR47706">
    <property type="entry name" value="NMRA-LIKE FAMILY PROTEIN"/>
    <property type="match status" value="1"/>
</dbReference>
<evidence type="ECO:0000256" key="1">
    <source>
        <dbReference type="ARBA" id="ARBA00022857"/>
    </source>
</evidence>
<protein>
    <recommendedName>
        <fullName evidence="3">NmrA-like domain-containing protein</fullName>
    </recommendedName>
</protein>
<dbReference type="OrthoDB" id="9974981at2759"/>